<organism evidence="3 4">
    <name type="scientific">Laodelphax striatellus</name>
    <name type="common">Small brown planthopper</name>
    <name type="synonym">Delphax striatella</name>
    <dbReference type="NCBI Taxonomy" id="195883"/>
    <lineage>
        <taxon>Eukaryota</taxon>
        <taxon>Metazoa</taxon>
        <taxon>Ecdysozoa</taxon>
        <taxon>Arthropoda</taxon>
        <taxon>Hexapoda</taxon>
        <taxon>Insecta</taxon>
        <taxon>Pterygota</taxon>
        <taxon>Neoptera</taxon>
        <taxon>Paraneoptera</taxon>
        <taxon>Hemiptera</taxon>
        <taxon>Auchenorrhyncha</taxon>
        <taxon>Fulgoroidea</taxon>
        <taxon>Delphacidae</taxon>
        <taxon>Criomorphinae</taxon>
        <taxon>Laodelphax</taxon>
    </lineage>
</organism>
<evidence type="ECO:0000256" key="1">
    <source>
        <dbReference type="SAM" id="Coils"/>
    </source>
</evidence>
<feature type="compositionally biased region" description="Acidic residues" evidence="2">
    <location>
        <begin position="339"/>
        <end position="349"/>
    </location>
</feature>
<dbReference type="OrthoDB" id="6630679at2759"/>
<feature type="compositionally biased region" description="Basic and acidic residues" evidence="2">
    <location>
        <begin position="350"/>
        <end position="371"/>
    </location>
</feature>
<feature type="compositionally biased region" description="Basic and acidic residues" evidence="2">
    <location>
        <begin position="750"/>
        <end position="765"/>
    </location>
</feature>
<feature type="compositionally biased region" description="Basic and acidic residues" evidence="2">
    <location>
        <begin position="799"/>
        <end position="821"/>
    </location>
</feature>
<name>A0A482XCX0_LAOST</name>
<keyword evidence="1" id="KW-0175">Coiled coil</keyword>
<reference evidence="3 4" key="1">
    <citation type="journal article" date="2017" name="Gigascience">
        <title>Genome sequence of the small brown planthopper, Laodelphax striatellus.</title>
        <authorList>
            <person name="Zhu J."/>
            <person name="Jiang F."/>
            <person name="Wang X."/>
            <person name="Yang P."/>
            <person name="Bao Y."/>
            <person name="Zhao W."/>
            <person name="Wang W."/>
            <person name="Lu H."/>
            <person name="Wang Q."/>
            <person name="Cui N."/>
            <person name="Li J."/>
            <person name="Chen X."/>
            <person name="Luo L."/>
            <person name="Yu J."/>
            <person name="Kang L."/>
            <person name="Cui F."/>
        </authorList>
    </citation>
    <scope>NUCLEOTIDE SEQUENCE [LARGE SCALE GENOMIC DNA]</scope>
    <source>
        <strain evidence="3">Lst14</strain>
    </source>
</reference>
<protein>
    <submittedName>
        <fullName evidence="3">Uncharacterized protein</fullName>
    </submittedName>
</protein>
<sequence length="1216" mass="135477">MSGDSTFGNSNIAAASSLSDPDERDENEQLEKLQESSQASTNSALDQSANTERQKSDAAIIAKVLSNFGDSVNGALPDSPEKRSTRWRQKLSTRGKDAAQKVKEAEQLFNLTDDSIDDAEQKFKNRRRPFTRNENQKDREKKWREAAAAALNDTNESQEAEQIVYKKPRSFSQRVHALKNKMVEKQVTQNVSAFDVTDSSVEEQQTRVTCGFSKKCRTSSKGRVNPDYFDVTDESLVVDKPPVRESKKRRFSRYERKITDADIKALDVSDEEEEADGCQGEEELVLKLDEEAGAGRDNGRPEEEGANNSMDESGDEADHDNRNQTLEIQSPVEVAGGEDSLDEEVDEAEIESRKSDKIVSNEREEDDKVEKQKDAVAAEGGSCNEQSSLLLEYQLSIDNHSESRVIVTESHNRSASLVNNTSKTVEITMAARGSRRFTQHGSQFLDVEDRVKSLHNFGSSFDGFVNVLNVSPTSGKKSLGPVEGENSRISPVKATPESDSNNTSLPSQNNSVNKNGKRSSASKELFCDRTSSSNKDTSGNNSKQNLNDSIGVLDASMQPLDVEEGEMNRSLRRGEDSANRSSKKKNIVTNYSKHTNKSREHLLNDSVASNRSLRSRTRGESNKSVIDDESKTNEESRDGLLLGVINESPKEANEVRGTNRSLRNRSGNSSNNMSETEGSKENSKSGNDIHDSQKEERGNSRSLRNESRGNKNKSITEKESSDVSMDVVNESQQGVGELENSKRSLRNKSGRREEDGSKENEKKGEVSINVSKQGLDEADGVERSLRDTSAVKRLLNKSVTEDRKERRRESSNKSSTEEASSKENNVQEEADEERGSNRSLRNRSVAKGKSNRNVSGDQNSKQNFDDSFNSVHDSVGFVSNARTRRASIVASKDETGESSPDENAENISDSLRSSVGANRSRSKNNSRLVERVSPGAGSAEVGDGSAETVSGGRDAINGVTYSSEEIVGQKRGTSLLYNSLDTFSEEHRSSVSMLQIPHNRNESAMINNSLDSTVNATRHDPIPSDEVMPAPRSLPARKRRLANVDTPSFSSLTQKKKKTVAGETDSIVGLVEKQNDQVAVNNNREVMVTKVDYKCPKLKKPEPWATKRLYDWIIQRLEPRYKLRSRLRAEEFVVFLCSTVKTVIKKKENYEKDIEDLKYEMARLNLIENKFQFFSFIYKFLPWQFEDKSLPLPQSFITHTGPLVTFEKGTLYDPIL</sequence>
<feature type="region of interest" description="Disordered" evidence="2">
    <location>
        <begin position="562"/>
        <end position="868"/>
    </location>
</feature>
<feature type="compositionally biased region" description="Polar residues" evidence="2">
    <location>
        <begin position="851"/>
        <end position="868"/>
    </location>
</feature>
<comment type="caution">
    <text evidence="3">The sequence shown here is derived from an EMBL/GenBank/DDBJ whole genome shotgun (WGS) entry which is preliminary data.</text>
</comment>
<feature type="compositionally biased region" description="Basic and acidic residues" evidence="2">
    <location>
        <begin position="566"/>
        <end position="578"/>
    </location>
</feature>
<dbReference type="Proteomes" id="UP000291343">
    <property type="component" value="Unassembled WGS sequence"/>
</dbReference>
<evidence type="ECO:0000313" key="3">
    <source>
        <dbReference type="EMBL" id="RZF43527.1"/>
    </source>
</evidence>
<feature type="compositionally biased region" description="Basic residues" evidence="2">
    <location>
        <begin position="840"/>
        <end position="850"/>
    </location>
</feature>
<evidence type="ECO:0000313" key="4">
    <source>
        <dbReference type="Proteomes" id="UP000291343"/>
    </source>
</evidence>
<feature type="compositionally biased region" description="Polar residues" evidence="2">
    <location>
        <begin position="1"/>
        <end position="19"/>
    </location>
</feature>
<feature type="coiled-coil region" evidence="1">
    <location>
        <begin position="1140"/>
        <end position="1167"/>
    </location>
</feature>
<feature type="region of interest" description="Disordered" evidence="2">
    <location>
        <begin position="474"/>
        <end position="547"/>
    </location>
</feature>
<keyword evidence="4" id="KW-1185">Reference proteome</keyword>
<feature type="compositionally biased region" description="Polar residues" evidence="2">
    <location>
        <begin position="497"/>
        <end position="514"/>
    </location>
</feature>
<feature type="region of interest" description="Disordered" evidence="2">
    <location>
        <begin position="67"/>
        <end position="99"/>
    </location>
</feature>
<feature type="compositionally biased region" description="Basic and acidic residues" evidence="2">
    <location>
        <begin position="284"/>
        <end position="303"/>
    </location>
</feature>
<feature type="region of interest" description="Disordered" evidence="2">
    <location>
        <begin position="265"/>
        <end position="371"/>
    </location>
</feature>
<feature type="region of interest" description="Disordered" evidence="2">
    <location>
        <begin position="889"/>
        <end position="955"/>
    </location>
</feature>
<dbReference type="EMBL" id="QKKF02012654">
    <property type="protein sequence ID" value="RZF43527.1"/>
    <property type="molecule type" value="Genomic_DNA"/>
</dbReference>
<dbReference type="AlphaFoldDB" id="A0A482XCX0"/>
<feature type="region of interest" description="Disordered" evidence="2">
    <location>
        <begin position="123"/>
        <end position="145"/>
    </location>
</feature>
<feature type="compositionally biased region" description="Basic and acidic residues" evidence="2">
    <location>
        <begin position="780"/>
        <end position="790"/>
    </location>
</feature>
<feature type="compositionally biased region" description="Basic and acidic residues" evidence="2">
    <location>
        <begin position="677"/>
        <end position="721"/>
    </location>
</feature>
<feature type="compositionally biased region" description="Polar residues" evidence="2">
    <location>
        <begin position="905"/>
        <end position="927"/>
    </location>
</feature>
<feature type="compositionally biased region" description="Basic and acidic residues" evidence="2">
    <location>
        <begin position="617"/>
        <end position="638"/>
    </location>
</feature>
<dbReference type="STRING" id="195883.A0A482XCX0"/>
<proteinExistence type="predicted"/>
<dbReference type="InParanoid" id="A0A482XCX0"/>
<evidence type="ECO:0000256" key="2">
    <source>
        <dbReference type="SAM" id="MobiDB-lite"/>
    </source>
</evidence>
<accession>A0A482XCX0</accession>
<feature type="compositionally biased region" description="Basic and acidic residues" evidence="2">
    <location>
        <begin position="134"/>
        <end position="145"/>
    </location>
</feature>
<gene>
    <name evidence="3" type="ORF">LSTR_LSTR013051</name>
</gene>
<feature type="region of interest" description="Disordered" evidence="2">
    <location>
        <begin position="1"/>
        <end position="55"/>
    </location>
</feature>
<feature type="compositionally biased region" description="Acidic residues" evidence="2">
    <location>
        <begin position="268"/>
        <end position="283"/>
    </location>
</feature>
<feature type="compositionally biased region" description="Polar residues" evidence="2">
    <location>
        <begin position="529"/>
        <end position="547"/>
    </location>
</feature>
<feature type="compositionally biased region" description="Polar residues" evidence="2">
    <location>
        <begin position="35"/>
        <end position="51"/>
    </location>
</feature>
<feature type="compositionally biased region" description="Low complexity" evidence="2">
    <location>
        <begin position="659"/>
        <end position="674"/>
    </location>
</feature>